<evidence type="ECO:0000313" key="4">
    <source>
        <dbReference type="EMBL" id="MBL0404274.1"/>
    </source>
</evidence>
<dbReference type="Pfam" id="PF05048">
    <property type="entry name" value="NosD"/>
    <property type="match status" value="1"/>
</dbReference>
<dbReference type="InterPro" id="IPR011990">
    <property type="entry name" value="TPR-like_helical_dom_sf"/>
</dbReference>
<evidence type="ECO:0000313" key="5">
    <source>
        <dbReference type="Proteomes" id="UP000605848"/>
    </source>
</evidence>
<accession>A0A936ZGG2</accession>
<keyword evidence="5" id="KW-1185">Reference proteome</keyword>
<dbReference type="InterPro" id="IPR007742">
    <property type="entry name" value="NosD_dom"/>
</dbReference>
<feature type="chain" id="PRO_5037382961" evidence="2">
    <location>
        <begin position="31"/>
        <end position="1243"/>
    </location>
</feature>
<dbReference type="InterPro" id="IPR006633">
    <property type="entry name" value="Carb-bd_sugar_hydrolysis-dom"/>
</dbReference>
<reference evidence="4" key="1">
    <citation type="submission" date="2021-01" db="EMBL/GenBank/DDBJ databases">
        <title>Microvirga sp.</title>
        <authorList>
            <person name="Kim M.K."/>
        </authorList>
    </citation>
    <scope>NUCLEOTIDE SEQUENCE</scope>
    <source>
        <strain evidence="4">5420S-16</strain>
    </source>
</reference>
<dbReference type="RefSeq" id="WP_202058792.1">
    <property type="nucleotide sequence ID" value="NZ_JAEQMY010000011.1"/>
</dbReference>
<evidence type="ECO:0000259" key="3">
    <source>
        <dbReference type="SMART" id="SM00722"/>
    </source>
</evidence>
<dbReference type="InterPro" id="IPR006626">
    <property type="entry name" value="PbH1"/>
</dbReference>
<proteinExistence type="predicted"/>
<dbReference type="Proteomes" id="UP000605848">
    <property type="component" value="Unassembled WGS sequence"/>
</dbReference>
<feature type="domain" description="Carbohydrate-binding/sugar hydrolysis" evidence="3">
    <location>
        <begin position="918"/>
        <end position="1078"/>
    </location>
</feature>
<feature type="region of interest" description="Disordered" evidence="1">
    <location>
        <begin position="1223"/>
        <end position="1243"/>
    </location>
</feature>
<dbReference type="AlphaFoldDB" id="A0A936ZGG2"/>
<feature type="signal peptide" evidence="2">
    <location>
        <begin position="1"/>
        <end position="30"/>
    </location>
</feature>
<dbReference type="Gene3D" id="1.25.40.10">
    <property type="entry name" value="Tetratricopeptide repeat domain"/>
    <property type="match status" value="3"/>
</dbReference>
<dbReference type="InterPro" id="IPR012334">
    <property type="entry name" value="Pectin_lyas_fold"/>
</dbReference>
<name>A0A936ZGG2_9HYPH</name>
<evidence type="ECO:0000256" key="1">
    <source>
        <dbReference type="SAM" id="MobiDB-lite"/>
    </source>
</evidence>
<comment type="caution">
    <text evidence="4">The sequence shown here is derived from an EMBL/GenBank/DDBJ whole genome shotgun (WGS) entry which is preliminary data.</text>
</comment>
<dbReference type="SMART" id="SM00722">
    <property type="entry name" value="CASH"/>
    <property type="match status" value="1"/>
</dbReference>
<dbReference type="EMBL" id="JAEQMY010000011">
    <property type="protein sequence ID" value="MBL0404274.1"/>
    <property type="molecule type" value="Genomic_DNA"/>
</dbReference>
<gene>
    <name evidence="4" type="ORF">JKG68_09870</name>
</gene>
<dbReference type="InterPro" id="IPR011050">
    <property type="entry name" value="Pectin_lyase_fold/virulence"/>
</dbReference>
<protein>
    <submittedName>
        <fullName evidence="4">Right-handed parallel beta-helix repeat-containing protein</fullName>
    </submittedName>
</protein>
<evidence type="ECO:0000256" key="2">
    <source>
        <dbReference type="SAM" id="SignalP"/>
    </source>
</evidence>
<dbReference type="Gene3D" id="2.160.20.10">
    <property type="entry name" value="Single-stranded right-handed beta-helix, Pectin lyase-like"/>
    <property type="match status" value="1"/>
</dbReference>
<dbReference type="SMART" id="SM00710">
    <property type="entry name" value="PbH1"/>
    <property type="match status" value="7"/>
</dbReference>
<dbReference type="SUPFAM" id="SSF51126">
    <property type="entry name" value="Pectin lyase-like"/>
    <property type="match status" value="1"/>
</dbReference>
<keyword evidence="2" id="KW-0732">Signal</keyword>
<sequence>MTVSSRSDGRRGLRIAALFLSMALGSSAMAQEANEVSRLADEARQAFLSAEQGGLNAKQKAGFYQTARARVKLIEKFANQSTSGSSELRDGARAELSRLSDDGLDHDMLGSMLLQSSLGDFTGPQAGAERIEAGVNLHQIASEQRSPAYRAAAYLELAHAYGKLGVQDRALRYASLALDVAATIPEIGEQAGAYNAVARLASGLGPTGVALANRSIGLIPRTRDRAYARHDLARDQLKGTPWEKVADAKLKAEARRRLAAADLPGSIQLALALSDSGERDELLSDLVTAAGKQQAFDVALAAAQGSFDSSKQNKAIAGIVKEHISRGTPLQAAEIVERMQDGPARVSVQLALATELARSGYGGMADQLFSTSLKSVESSKEAVQKALLPDVVRALTRAERFDHALRFAERMEAGSETSSALSDLAKRLADKERLADAEALLPRIQEKDHRSHALSGIGRTKAKAGDVASAMHLTSELTNAEDLGRVLSGVVRSHSTSGDFAQAVSVAERIENPEFKVEAWTEIARLAWQKRNGDIGNRAIGELARTADGQEPSLRDKAFLSIVKLLAEAGNKAQANEVKQRIADEMMRVRAEELIVSAEAKDAVEQSKRGDMPDALLKRSFGKLTNDQDKADLSTELAALPNGVIAAADLIRSIQDDRSRGAAFRNLAQARAGYLLTPSKVEPSDAEAEIAAQNASETGESSQEIQTRRGLTMVRLESGPAAGDRIRAPRTFAKADDVRAKAPWPSGAVVGSTFANHNPYISKFLDDGEDGATRLEQAIRYQGLPSPRIVVVQSGVATLGMVARQLQGSDARDLITYDRGLVTVRAPIFVAPGATLLLSRLDATAYRLSADAGAFIVNAGELHVVDAEIVGYDEKAGQPSWSDKDRLDRFRPFLLTFGDGRTNVASSVLTAMGYDNAKSYGFTYSSGPDRVADLRDQAQPTGIVVDNVFRNFYLGFHAYEAKDVQVVGNEYRDSIVYAVDSHDRSKGLTIAYNTVYGTQLRHGITISREVDDHWVAGNLSFDNAGSGIVLDRYSTNNVLHLNSSFGNAQDGITVFESSCNILTDNHLVGNRRDGLKVRNSIDVGAYGNRIEENANSGVSAYIANLADAKAGEQRDADAGSYAPVTSLSLRHNRFSANGVGINTQGVSGLAMFSNQFVKQSRRLLGGDVRGLEGQVLRLTSRSDVLIASTCRPTKPIVACRLREQGFFQDGADLHVFNSQGGSDCTGTDGSVQQRAFSSTSQGT</sequence>
<organism evidence="4 5">
    <name type="scientific">Microvirga aerilata</name>
    <dbReference type="NCBI Taxonomy" id="670292"/>
    <lineage>
        <taxon>Bacteria</taxon>
        <taxon>Pseudomonadati</taxon>
        <taxon>Pseudomonadota</taxon>
        <taxon>Alphaproteobacteria</taxon>
        <taxon>Hyphomicrobiales</taxon>
        <taxon>Methylobacteriaceae</taxon>
        <taxon>Microvirga</taxon>
    </lineage>
</organism>